<proteinExistence type="predicted"/>
<feature type="chain" id="PRO_5007511957" evidence="2">
    <location>
        <begin position="23"/>
        <end position="720"/>
    </location>
</feature>
<dbReference type="PANTHER" id="PTHR48125:SF12">
    <property type="entry name" value="AT HOOK TRANSCRIPTION FACTOR FAMILY-RELATED"/>
    <property type="match status" value="1"/>
</dbReference>
<dbReference type="PANTHER" id="PTHR48125">
    <property type="entry name" value="LP07818P1"/>
    <property type="match status" value="1"/>
</dbReference>
<evidence type="ECO:0000313" key="3">
    <source>
        <dbReference type="EMBL" id="AMY11249.1"/>
    </source>
</evidence>
<feature type="compositionally biased region" description="Pro residues" evidence="1">
    <location>
        <begin position="61"/>
        <end position="74"/>
    </location>
</feature>
<gene>
    <name evidence="3" type="ORF">LuPra_04496</name>
</gene>
<keyword evidence="4" id="KW-1185">Reference proteome</keyword>
<keyword evidence="2" id="KW-0732">Signal</keyword>
<evidence type="ECO:0000313" key="4">
    <source>
        <dbReference type="Proteomes" id="UP000076079"/>
    </source>
</evidence>
<dbReference type="SUPFAM" id="SSF81995">
    <property type="entry name" value="beta-sandwich domain of Sec23/24"/>
    <property type="match status" value="1"/>
</dbReference>
<evidence type="ECO:0000256" key="2">
    <source>
        <dbReference type="SAM" id="SignalP"/>
    </source>
</evidence>
<sequence precursor="true">MIRPGFRSAVVFLMLSATLVGAAAQQASAPAGQTRPAQTNPPPQGPPPAPPQDGAAQPQQGQPPPQDPNAPPAQPTFRTGINFVRVDAIVSDNKGRPVADLKPEDFEVMEDGKPQSIETFKLIRVDGNPPPGEAAPREINSIYAEESEARRDDVRLFVIFFDDYHVRLGASLAVKDPLVKFIETQVGPLDMIAMMYPLDPLRAVSFTRNKKAVIQQILSWQGRKYQYIPPRNVFEEQYANYPVEVVEKIRNQVSLSALRGLMTRLGGMREGRKTVIVVAEGYTDYVPPQMRGTNAQSGIKGVGTSAMTADASVDPVGAMAEDRTRFFGDMDIRMLMRDVTTDANRNNVSLYMLDPRGLAGFEFDINEGVGLTADSSSLRTTQDSLRVMADETDGRAIVNRNDLGGGLAQMMRDASAYYLIGYSSAAAPTDGRFHQIRVRVKRPGIEVRARRGYWALRPDEAAAVTAGPKVGPPPDVNVALSEIAKIARAKTVRTWVGYAPDASGKTRVMFSWEPVTGGPGEAPSVGEPVSQVTVMAVNESEGPVYRGKVPAAAASATPSPGGGQTSFLIAPGAAQVKVSAEATGGGVLQSDLIDLAVPDFAKDAQVVGTPALFRARTARDLQALATAANAQPTAARQFSRTEKLLLRVHITGGEPAIRLMSQTGDGMSPLVVRAAPPGSPFTHEVEIPLASLPAGDFLIEVKVGSAPDAPRRLTGVKVTG</sequence>
<accession>A0A143PTV5</accession>
<feature type="compositionally biased region" description="Pro residues" evidence="1">
    <location>
        <begin position="39"/>
        <end position="51"/>
    </location>
</feature>
<dbReference type="NCBIfam" id="TIGR03436">
    <property type="entry name" value="acidobact_VWFA"/>
    <property type="match status" value="1"/>
</dbReference>
<protein>
    <submittedName>
        <fullName evidence="3">VWFA-related Acidobacterial domain protein</fullName>
    </submittedName>
</protein>
<name>A0A143PTV5_LUTPR</name>
<evidence type="ECO:0000256" key="1">
    <source>
        <dbReference type="SAM" id="MobiDB-lite"/>
    </source>
</evidence>
<organism evidence="3 4">
    <name type="scientific">Luteitalea pratensis</name>
    <dbReference type="NCBI Taxonomy" id="1855912"/>
    <lineage>
        <taxon>Bacteria</taxon>
        <taxon>Pseudomonadati</taxon>
        <taxon>Acidobacteriota</taxon>
        <taxon>Vicinamibacteria</taxon>
        <taxon>Vicinamibacterales</taxon>
        <taxon>Vicinamibacteraceae</taxon>
        <taxon>Luteitalea</taxon>
    </lineage>
</organism>
<dbReference type="InterPro" id="IPR017802">
    <property type="entry name" value="VWFA-rel_acidobac-type"/>
</dbReference>
<feature type="compositionally biased region" description="Low complexity" evidence="1">
    <location>
        <begin position="26"/>
        <end position="38"/>
    </location>
</feature>
<feature type="region of interest" description="Disordered" evidence="1">
    <location>
        <begin position="26"/>
        <end position="77"/>
    </location>
</feature>
<dbReference type="STRING" id="1855912.LuPra_04496"/>
<dbReference type="EMBL" id="CP015136">
    <property type="protein sequence ID" value="AMY11249.1"/>
    <property type="molecule type" value="Genomic_DNA"/>
</dbReference>
<reference evidence="4" key="2">
    <citation type="submission" date="2016-04" db="EMBL/GenBank/DDBJ databases">
        <title>First Complete Genome Sequence of a Subdivision 6 Acidobacterium.</title>
        <authorList>
            <person name="Huang S."/>
            <person name="Vieira S."/>
            <person name="Bunk B."/>
            <person name="Riedel T."/>
            <person name="Sproeer C."/>
            <person name="Overmann J."/>
        </authorList>
    </citation>
    <scope>NUCLEOTIDE SEQUENCE [LARGE SCALE GENOMIC DNA]</scope>
    <source>
        <strain evidence="4">DSM 100886 HEG_-6_39</strain>
    </source>
</reference>
<dbReference type="Proteomes" id="UP000076079">
    <property type="component" value="Chromosome"/>
</dbReference>
<feature type="signal peptide" evidence="2">
    <location>
        <begin position="1"/>
        <end position="22"/>
    </location>
</feature>
<dbReference type="AlphaFoldDB" id="A0A143PTV5"/>
<dbReference type="KEGG" id="abac:LuPra_04496"/>
<reference evidence="3 4" key="1">
    <citation type="journal article" date="2016" name="Genome Announc.">
        <title>First Complete Genome Sequence of a Subdivision 6 Acidobacterium Strain.</title>
        <authorList>
            <person name="Huang S."/>
            <person name="Vieira S."/>
            <person name="Bunk B."/>
            <person name="Riedel T."/>
            <person name="Sproer C."/>
            <person name="Overmann J."/>
        </authorList>
    </citation>
    <scope>NUCLEOTIDE SEQUENCE [LARGE SCALE GENOMIC DNA]</scope>
    <source>
        <strain evidence="4">DSM 100886 HEG_-6_39</strain>
    </source>
</reference>
<dbReference type="PATRIC" id="fig|1813736.3.peg.4743"/>